<gene>
    <name evidence="1" type="ORF">PS655_05946</name>
</gene>
<evidence type="ECO:0000313" key="1">
    <source>
        <dbReference type="EMBL" id="VVN47222.1"/>
    </source>
</evidence>
<organism evidence="1 2">
    <name type="scientific">Pseudomonas fluorescens</name>
    <dbReference type="NCBI Taxonomy" id="294"/>
    <lineage>
        <taxon>Bacteria</taxon>
        <taxon>Pseudomonadati</taxon>
        <taxon>Pseudomonadota</taxon>
        <taxon>Gammaproteobacteria</taxon>
        <taxon>Pseudomonadales</taxon>
        <taxon>Pseudomonadaceae</taxon>
        <taxon>Pseudomonas</taxon>
    </lineage>
</organism>
<protein>
    <submittedName>
        <fullName evidence="1">Uncharacterized protein</fullName>
    </submittedName>
</protein>
<reference evidence="1 2" key="1">
    <citation type="submission" date="2019-09" db="EMBL/GenBank/DDBJ databases">
        <authorList>
            <person name="Chandra G."/>
            <person name="Truman W A."/>
        </authorList>
    </citation>
    <scope>NUCLEOTIDE SEQUENCE [LARGE SCALE GENOMIC DNA]</scope>
    <source>
        <strain evidence="1">PS655</strain>
    </source>
</reference>
<proteinExistence type="predicted"/>
<name>A0A5E6Y049_PSEFL</name>
<sequence>MEDELEQRAADYLSSVLGFNGERIDPVLGGYHLGNGYRLYSPALGALHHRTA</sequence>
<dbReference type="AlphaFoldDB" id="A0A5E6Y049"/>
<dbReference type="Proteomes" id="UP000327167">
    <property type="component" value="Unassembled WGS sequence"/>
</dbReference>
<dbReference type="RefSeq" id="WP_412071585.1">
    <property type="nucleotide sequence ID" value="NZ_CABVHJ010000036.1"/>
</dbReference>
<dbReference type="EMBL" id="CABVHJ010000036">
    <property type="protein sequence ID" value="VVN47222.1"/>
    <property type="molecule type" value="Genomic_DNA"/>
</dbReference>
<evidence type="ECO:0000313" key="2">
    <source>
        <dbReference type="Proteomes" id="UP000327167"/>
    </source>
</evidence>
<accession>A0A5E6Y049</accession>